<evidence type="ECO:0000259" key="1">
    <source>
        <dbReference type="PROSITE" id="PS51186"/>
    </source>
</evidence>
<dbReference type="STRING" id="1484053.SAMN05444274_11251"/>
<dbReference type="PANTHER" id="PTHR43415:SF3">
    <property type="entry name" value="GNAT-FAMILY ACETYLTRANSFERASE"/>
    <property type="match status" value="1"/>
</dbReference>
<dbReference type="InterPro" id="IPR000182">
    <property type="entry name" value="GNAT_dom"/>
</dbReference>
<evidence type="ECO:0000313" key="2">
    <source>
        <dbReference type="EMBL" id="SHF90535.1"/>
    </source>
</evidence>
<accession>A0A1M5FGC3</accession>
<protein>
    <submittedName>
        <fullName evidence="2">Diamine N-acetyltransferase</fullName>
    </submittedName>
</protein>
<dbReference type="PROSITE" id="PS51186">
    <property type="entry name" value="GNAT"/>
    <property type="match status" value="1"/>
</dbReference>
<evidence type="ECO:0000313" key="3">
    <source>
        <dbReference type="Proteomes" id="UP000184164"/>
    </source>
</evidence>
<dbReference type="PANTHER" id="PTHR43415">
    <property type="entry name" value="SPERMIDINE N(1)-ACETYLTRANSFERASE"/>
    <property type="match status" value="1"/>
</dbReference>
<reference evidence="2 3" key="1">
    <citation type="submission" date="2016-11" db="EMBL/GenBank/DDBJ databases">
        <authorList>
            <person name="Jaros S."/>
            <person name="Januszkiewicz K."/>
            <person name="Wedrychowicz H."/>
        </authorList>
    </citation>
    <scope>NUCLEOTIDE SEQUENCE [LARGE SCALE GENOMIC DNA]</scope>
    <source>
        <strain evidence="2 3">DSM 26910</strain>
    </source>
</reference>
<name>A0A1M5FGC3_9BACT</name>
<gene>
    <name evidence="2" type="ORF">SAMN05444274_11251</name>
</gene>
<organism evidence="2 3">
    <name type="scientific">Mariniphaga anaerophila</name>
    <dbReference type="NCBI Taxonomy" id="1484053"/>
    <lineage>
        <taxon>Bacteria</taxon>
        <taxon>Pseudomonadati</taxon>
        <taxon>Bacteroidota</taxon>
        <taxon>Bacteroidia</taxon>
        <taxon>Marinilabiliales</taxon>
        <taxon>Prolixibacteraceae</taxon>
        <taxon>Mariniphaga</taxon>
    </lineage>
</organism>
<dbReference type="Gene3D" id="3.40.630.30">
    <property type="match status" value="1"/>
</dbReference>
<keyword evidence="3" id="KW-1185">Reference proteome</keyword>
<dbReference type="AlphaFoldDB" id="A0A1M5FGC3"/>
<dbReference type="GO" id="GO:0016747">
    <property type="term" value="F:acyltransferase activity, transferring groups other than amino-acyl groups"/>
    <property type="evidence" value="ECO:0007669"/>
    <property type="project" value="InterPro"/>
</dbReference>
<feature type="domain" description="N-acetyltransferase" evidence="1">
    <location>
        <begin position="11"/>
        <end position="176"/>
    </location>
</feature>
<dbReference type="RefSeq" id="WP_073003327.1">
    <property type="nucleotide sequence ID" value="NZ_FQUM01000012.1"/>
</dbReference>
<sequence>MTKKLLQHGKITLRPLEPGDIELLYKWENDSRIWGLSNTRTPFSRYILAEYIKNSDRDIYETKQLRLIIEKTDNQPVGAVDLFDFEPFHLRAGVGILIHDEKDRNCGYATDTLEALSEYALHSLGLKQLYANISADNFQSIKLFEKAGFTKAGTKKQWLKTFSGWVDELLFQKILD</sequence>
<dbReference type="EMBL" id="FQUM01000012">
    <property type="protein sequence ID" value="SHF90535.1"/>
    <property type="molecule type" value="Genomic_DNA"/>
</dbReference>
<proteinExistence type="predicted"/>
<dbReference type="Pfam" id="PF13302">
    <property type="entry name" value="Acetyltransf_3"/>
    <property type="match status" value="1"/>
</dbReference>
<keyword evidence="2" id="KW-0808">Transferase</keyword>
<dbReference type="InterPro" id="IPR016181">
    <property type="entry name" value="Acyl_CoA_acyltransferase"/>
</dbReference>
<dbReference type="OrthoDB" id="893030at2"/>
<dbReference type="SUPFAM" id="SSF55729">
    <property type="entry name" value="Acyl-CoA N-acyltransferases (Nat)"/>
    <property type="match status" value="1"/>
</dbReference>
<dbReference type="Proteomes" id="UP000184164">
    <property type="component" value="Unassembled WGS sequence"/>
</dbReference>